<proteinExistence type="predicted"/>
<evidence type="ECO:0000313" key="1">
    <source>
        <dbReference type="EMBL" id="QQK07487.1"/>
    </source>
</evidence>
<accession>A0AC61MPU2</accession>
<evidence type="ECO:0000313" key="2">
    <source>
        <dbReference type="Proteomes" id="UP000595814"/>
    </source>
</evidence>
<keyword evidence="2" id="KW-1185">Reference proteome</keyword>
<gene>
    <name evidence="1" type="ORF">JFY71_09310</name>
</gene>
<protein>
    <submittedName>
        <fullName evidence="1">TIGR01212 family radical SAM protein</fullName>
    </submittedName>
</protein>
<organism evidence="1 2">
    <name type="scientific">Miniphocaeibacter halophilus</name>
    <dbReference type="NCBI Taxonomy" id="2931922"/>
    <lineage>
        <taxon>Bacteria</taxon>
        <taxon>Bacillati</taxon>
        <taxon>Bacillota</taxon>
        <taxon>Tissierellia</taxon>
        <taxon>Tissierellales</taxon>
        <taxon>Peptoniphilaceae</taxon>
        <taxon>Miniphocaeibacter</taxon>
    </lineage>
</organism>
<reference evidence="1 2" key="1">
    <citation type="journal article" date="2022" name="Int. J. Syst. Evol. Microbiol.">
        <title>Miniphocaeibacter halophilus sp. nov., an ammonium-tolerant acetate-producing bacterium isolated from a biogas system.</title>
        <authorList>
            <person name="Schnurer A."/>
            <person name="Singh A."/>
            <person name="Bi S."/>
            <person name="Qiao W."/>
            <person name="Westerholm M."/>
        </authorList>
    </citation>
    <scope>NUCLEOTIDE SEQUENCE [LARGE SCALE GENOMIC DNA]</scope>
    <source>
        <strain evidence="1 2">AMB_01</strain>
    </source>
</reference>
<dbReference type="Proteomes" id="UP000595814">
    <property type="component" value="Chromosome"/>
</dbReference>
<name>A0AC61MPU2_9FIRM</name>
<sequence length="314" mass="36879">MSKETLYLSYSEYLRNNYGEKVYKLPVKLNLTCPNRDNNISVGGCIFCNEKGGSFENLDISLTVKEQILKNKEYIGNKYNAKKFIVYFQNFSNTYMDFEKFKKIINECNMEDIVAIDISTRPDCIYDIQLEYLENFSNETNIDIIFELGLQTANYHTLKILNRGHGISEFVLACKKIKERNFKICTHVIIGLPWDNELDIIETAKLISVLDNDEVKIHSLYIPKNTKLEKMYENKEIELITLDKYVEYVVLFLRYLKKDIAIQRLVGRMPKEDSVFCNWGTSWWKIRDKIENTLEENNFRQGDLCNHLDGISII</sequence>
<dbReference type="EMBL" id="CP066744">
    <property type="protein sequence ID" value="QQK07487.1"/>
    <property type="molecule type" value="Genomic_DNA"/>
</dbReference>